<dbReference type="OMA" id="ETSWTYC"/>
<dbReference type="KEGG" id="bsc:COCSADRAFT_83212"/>
<feature type="chain" id="PRO_5004025723" evidence="1">
    <location>
        <begin position="17"/>
        <end position="81"/>
    </location>
</feature>
<dbReference type="HOGENOM" id="CLU_2639662_0_0_1"/>
<keyword evidence="3" id="KW-1185">Reference proteome</keyword>
<gene>
    <name evidence="2" type="ORF">COCSADRAFT_83212</name>
</gene>
<proteinExistence type="predicted"/>
<reference evidence="3" key="2">
    <citation type="journal article" date="2013" name="PLoS Genet.">
        <title>Comparative genome structure, secondary metabolite, and effector coding capacity across Cochliobolus pathogens.</title>
        <authorList>
            <person name="Condon B.J."/>
            <person name="Leng Y."/>
            <person name="Wu D."/>
            <person name="Bushley K.E."/>
            <person name="Ohm R.A."/>
            <person name="Otillar R."/>
            <person name="Martin J."/>
            <person name="Schackwitz W."/>
            <person name="Grimwood J."/>
            <person name="MohdZainudin N."/>
            <person name="Xue C."/>
            <person name="Wang R."/>
            <person name="Manning V.A."/>
            <person name="Dhillon B."/>
            <person name="Tu Z.J."/>
            <person name="Steffenson B.J."/>
            <person name="Salamov A."/>
            <person name="Sun H."/>
            <person name="Lowry S."/>
            <person name="LaButti K."/>
            <person name="Han J."/>
            <person name="Copeland A."/>
            <person name="Lindquist E."/>
            <person name="Barry K."/>
            <person name="Schmutz J."/>
            <person name="Baker S.E."/>
            <person name="Ciuffetti L.M."/>
            <person name="Grigoriev I.V."/>
            <person name="Zhong S."/>
            <person name="Turgeon B.G."/>
        </authorList>
    </citation>
    <scope>NUCLEOTIDE SEQUENCE [LARGE SCALE GENOMIC DNA]</scope>
    <source>
        <strain evidence="3">ND90Pr / ATCC 201652</strain>
    </source>
</reference>
<dbReference type="GeneID" id="19140942"/>
<evidence type="ECO:0000313" key="2">
    <source>
        <dbReference type="EMBL" id="EMD67493.1"/>
    </source>
</evidence>
<dbReference type="RefSeq" id="XP_007697139.1">
    <property type="nucleotide sequence ID" value="XM_007698949.1"/>
</dbReference>
<keyword evidence="1" id="KW-0732">Signal</keyword>
<feature type="signal peptide" evidence="1">
    <location>
        <begin position="1"/>
        <end position="16"/>
    </location>
</feature>
<sequence length="81" mass="8970">MKIATLVLLWATSAAAWECRNRSEKFRSDKAPVPKRASTETSWTYCPEAAGCCTDGNVWYACKNVSLVPLVCLRSGLLIFL</sequence>
<dbReference type="AlphaFoldDB" id="M2SJY6"/>
<evidence type="ECO:0000313" key="3">
    <source>
        <dbReference type="Proteomes" id="UP000016934"/>
    </source>
</evidence>
<accession>M2SJY6</accession>
<organism evidence="2 3">
    <name type="scientific">Cochliobolus sativus (strain ND90Pr / ATCC 201652)</name>
    <name type="common">Common root rot and spot blotch fungus</name>
    <name type="synonym">Bipolaris sorokiniana</name>
    <dbReference type="NCBI Taxonomy" id="665912"/>
    <lineage>
        <taxon>Eukaryota</taxon>
        <taxon>Fungi</taxon>
        <taxon>Dikarya</taxon>
        <taxon>Ascomycota</taxon>
        <taxon>Pezizomycotina</taxon>
        <taxon>Dothideomycetes</taxon>
        <taxon>Pleosporomycetidae</taxon>
        <taxon>Pleosporales</taxon>
        <taxon>Pleosporineae</taxon>
        <taxon>Pleosporaceae</taxon>
        <taxon>Bipolaris</taxon>
    </lineage>
</organism>
<dbReference type="Proteomes" id="UP000016934">
    <property type="component" value="Unassembled WGS sequence"/>
</dbReference>
<name>M2SJY6_COCSN</name>
<evidence type="ECO:0000256" key="1">
    <source>
        <dbReference type="SAM" id="SignalP"/>
    </source>
</evidence>
<dbReference type="EMBL" id="KB445639">
    <property type="protein sequence ID" value="EMD67493.1"/>
    <property type="molecule type" value="Genomic_DNA"/>
</dbReference>
<reference evidence="2 3" key="1">
    <citation type="journal article" date="2012" name="PLoS Pathog.">
        <title>Diverse lifestyles and strategies of plant pathogenesis encoded in the genomes of eighteen Dothideomycetes fungi.</title>
        <authorList>
            <person name="Ohm R.A."/>
            <person name="Feau N."/>
            <person name="Henrissat B."/>
            <person name="Schoch C.L."/>
            <person name="Horwitz B.A."/>
            <person name="Barry K.W."/>
            <person name="Condon B.J."/>
            <person name="Copeland A.C."/>
            <person name="Dhillon B."/>
            <person name="Glaser F."/>
            <person name="Hesse C.N."/>
            <person name="Kosti I."/>
            <person name="LaButti K."/>
            <person name="Lindquist E.A."/>
            <person name="Lucas S."/>
            <person name="Salamov A.A."/>
            <person name="Bradshaw R.E."/>
            <person name="Ciuffetti L."/>
            <person name="Hamelin R.C."/>
            <person name="Kema G.H.J."/>
            <person name="Lawrence C."/>
            <person name="Scott J.A."/>
            <person name="Spatafora J.W."/>
            <person name="Turgeon B.G."/>
            <person name="de Wit P.J.G.M."/>
            <person name="Zhong S."/>
            <person name="Goodwin S.B."/>
            <person name="Grigoriev I.V."/>
        </authorList>
    </citation>
    <scope>NUCLEOTIDE SEQUENCE [LARGE SCALE GENOMIC DNA]</scope>
    <source>
        <strain evidence="3">ND90Pr / ATCC 201652</strain>
    </source>
</reference>
<protein>
    <submittedName>
        <fullName evidence="2">Uncharacterized protein</fullName>
    </submittedName>
</protein>
<dbReference type="OrthoDB" id="3669136at2759"/>